<dbReference type="Proteomes" id="UP000002791">
    <property type="component" value="Chromosome"/>
</dbReference>
<dbReference type="InterPro" id="IPR014780">
    <property type="entry name" value="tRNA_psdUridine_synth_TruB"/>
</dbReference>
<evidence type="ECO:0000256" key="5">
    <source>
        <dbReference type="HAMAP-Rule" id="MF_01080"/>
    </source>
</evidence>
<evidence type="ECO:0000256" key="2">
    <source>
        <dbReference type="ARBA" id="ARBA00005642"/>
    </source>
</evidence>
<dbReference type="InterPro" id="IPR015947">
    <property type="entry name" value="PUA-like_sf"/>
</dbReference>
<dbReference type="NCBIfam" id="TIGR00431">
    <property type="entry name" value="TruB"/>
    <property type="match status" value="1"/>
</dbReference>
<gene>
    <name evidence="5" type="primary">truB</name>
    <name evidence="10" type="ORF">SaccyDRAFT_1822</name>
</gene>
<dbReference type="InterPro" id="IPR020103">
    <property type="entry name" value="PsdUridine_synth_cat_dom_sf"/>
</dbReference>
<dbReference type="Pfam" id="PF16198">
    <property type="entry name" value="TruB_C_2"/>
    <property type="match status" value="1"/>
</dbReference>
<accession>H5XIU6</accession>
<evidence type="ECO:0000259" key="9">
    <source>
        <dbReference type="Pfam" id="PF16198"/>
    </source>
</evidence>
<comment type="function">
    <text evidence="5">Responsible for synthesis of pseudouridine from uracil-55 in the psi GC loop of transfer RNAs.</text>
</comment>
<comment type="similarity">
    <text evidence="2 5">Belongs to the pseudouridine synthase TruB family. Type 1 subfamily.</text>
</comment>
<name>H5XIU6_9PSEU</name>
<dbReference type="InterPro" id="IPR036974">
    <property type="entry name" value="PUA_sf"/>
</dbReference>
<evidence type="ECO:0000256" key="3">
    <source>
        <dbReference type="ARBA" id="ARBA00022694"/>
    </source>
</evidence>
<dbReference type="HOGENOM" id="CLU_032087_0_0_11"/>
<dbReference type="FunFam" id="3.30.2350.10:FF:000011">
    <property type="entry name" value="tRNA pseudouridine synthase B"/>
    <property type="match status" value="1"/>
</dbReference>
<dbReference type="Pfam" id="PF09142">
    <property type="entry name" value="TruB_C"/>
    <property type="match status" value="1"/>
</dbReference>
<protein>
    <recommendedName>
        <fullName evidence="5">tRNA pseudouridine synthase B</fullName>
        <ecNumber evidence="5">5.4.99.25</ecNumber>
    </recommendedName>
    <alternativeName>
        <fullName evidence="5">tRNA pseudouridine(55) synthase</fullName>
        <shortName evidence="5">Psi55 synthase</shortName>
    </alternativeName>
    <alternativeName>
        <fullName evidence="5">tRNA pseudouridylate synthase</fullName>
    </alternativeName>
    <alternativeName>
        <fullName evidence="5">tRNA-uridine isomerase</fullName>
    </alternativeName>
</protein>
<organism evidence="10 11">
    <name type="scientific">Saccharomonospora cyanea NA-134</name>
    <dbReference type="NCBI Taxonomy" id="882082"/>
    <lineage>
        <taxon>Bacteria</taxon>
        <taxon>Bacillati</taxon>
        <taxon>Actinomycetota</taxon>
        <taxon>Actinomycetes</taxon>
        <taxon>Pseudonocardiales</taxon>
        <taxon>Pseudonocardiaceae</taxon>
        <taxon>Saccharomonospora</taxon>
    </lineage>
</organism>
<comment type="catalytic activity">
    <reaction evidence="1 5">
        <text>uridine(55) in tRNA = pseudouridine(55) in tRNA</text>
        <dbReference type="Rhea" id="RHEA:42532"/>
        <dbReference type="Rhea" id="RHEA-COMP:10101"/>
        <dbReference type="Rhea" id="RHEA-COMP:10102"/>
        <dbReference type="ChEBI" id="CHEBI:65314"/>
        <dbReference type="ChEBI" id="CHEBI:65315"/>
        <dbReference type="EC" id="5.4.99.25"/>
    </reaction>
</comment>
<dbReference type="EC" id="5.4.99.25" evidence="5"/>
<keyword evidence="11" id="KW-1185">Reference proteome</keyword>
<evidence type="ECO:0000259" key="8">
    <source>
        <dbReference type="Pfam" id="PF09142"/>
    </source>
</evidence>
<dbReference type="AlphaFoldDB" id="H5XIU6"/>
<dbReference type="HAMAP" id="MF_01080">
    <property type="entry name" value="TruB_bact"/>
    <property type="match status" value="1"/>
</dbReference>
<keyword evidence="3 5" id="KW-0819">tRNA processing</keyword>
<feature type="active site" description="Nucleophile" evidence="5">
    <location>
        <position position="65"/>
    </location>
</feature>
<dbReference type="EMBL" id="CM001440">
    <property type="protein sequence ID" value="EHR60720.1"/>
    <property type="molecule type" value="Genomic_DNA"/>
</dbReference>
<evidence type="ECO:0000313" key="10">
    <source>
        <dbReference type="EMBL" id="EHR60720.1"/>
    </source>
</evidence>
<dbReference type="GO" id="GO:1990481">
    <property type="term" value="P:mRNA pseudouridine synthesis"/>
    <property type="evidence" value="ECO:0007669"/>
    <property type="project" value="TreeGrafter"/>
</dbReference>
<dbReference type="eggNOG" id="COG0130">
    <property type="taxonomic scope" value="Bacteria"/>
</dbReference>
<reference evidence="10 11" key="1">
    <citation type="submission" date="2011-11" db="EMBL/GenBank/DDBJ databases">
        <title>The Noncontiguous Finished sequence of Saccharomonospora cyanea NA-134.</title>
        <authorList>
            <consortium name="US DOE Joint Genome Institute"/>
            <person name="Lucas S."/>
            <person name="Han J."/>
            <person name="Lapidus A."/>
            <person name="Cheng J.-F."/>
            <person name="Goodwin L."/>
            <person name="Pitluck S."/>
            <person name="Peters L."/>
            <person name="Ovchinnikova G."/>
            <person name="Lu M."/>
            <person name="Detter J.C."/>
            <person name="Han C."/>
            <person name="Tapia R."/>
            <person name="Land M."/>
            <person name="Hauser L."/>
            <person name="Kyrpides N."/>
            <person name="Ivanova N."/>
            <person name="Pagani I."/>
            <person name="Brambilla E.-M."/>
            <person name="Klenk H.-P."/>
            <person name="Woyke T."/>
        </authorList>
    </citation>
    <scope>NUCLEOTIDE SEQUENCE [LARGE SCALE GENOMIC DNA]</scope>
    <source>
        <strain evidence="10 11">NA-134</strain>
    </source>
</reference>
<keyword evidence="4 5" id="KW-0413">Isomerase</keyword>
<dbReference type="GO" id="GO:0031119">
    <property type="term" value="P:tRNA pseudouridine synthesis"/>
    <property type="evidence" value="ECO:0007669"/>
    <property type="project" value="UniProtKB-UniRule"/>
</dbReference>
<dbReference type="Pfam" id="PF01509">
    <property type="entry name" value="TruB_N"/>
    <property type="match status" value="1"/>
</dbReference>
<evidence type="ECO:0000256" key="1">
    <source>
        <dbReference type="ARBA" id="ARBA00000385"/>
    </source>
</evidence>
<feature type="domain" description="tRNA pseudouridine synthase II TruB subfamily 2 C-terminal" evidence="8">
    <location>
        <begin position="262"/>
        <end position="316"/>
    </location>
</feature>
<evidence type="ECO:0000256" key="4">
    <source>
        <dbReference type="ARBA" id="ARBA00023235"/>
    </source>
</evidence>
<feature type="region of interest" description="Disordered" evidence="6">
    <location>
        <begin position="1"/>
        <end position="22"/>
    </location>
</feature>
<feature type="domain" description="Pseudouridine synthase II N-terminal" evidence="7">
    <location>
        <begin position="50"/>
        <end position="205"/>
    </location>
</feature>
<dbReference type="GO" id="GO:0160148">
    <property type="term" value="F:tRNA pseudouridine(55) synthase activity"/>
    <property type="evidence" value="ECO:0007669"/>
    <property type="project" value="UniProtKB-EC"/>
</dbReference>
<dbReference type="SUPFAM" id="SSF55120">
    <property type="entry name" value="Pseudouridine synthase"/>
    <property type="match status" value="1"/>
</dbReference>
<dbReference type="PANTHER" id="PTHR13767">
    <property type="entry name" value="TRNA-PSEUDOURIDINE SYNTHASE"/>
    <property type="match status" value="1"/>
</dbReference>
<dbReference type="PANTHER" id="PTHR13767:SF2">
    <property type="entry name" value="PSEUDOURIDYLATE SYNTHASE TRUB1"/>
    <property type="match status" value="1"/>
</dbReference>
<dbReference type="CDD" id="cd02573">
    <property type="entry name" value="PseudoU_synth_EcTruB"/>
    <property type="match status" value="1"/>
</dbReference>
<evidence type="ECO:0000313" key="11">
    <source>
        <dbReference type="Proteomes" id="UP000002791"/>
    </source>
</evidence>
<dbReference type="Gene3D" id="3.30.2350.10">
    <property type="entry name" value="Pseudouridine synthase"/>
    <property type="match status" value="1"/>
</dbReference>
<proteinExistence type="inferred from homology"/>
<dbReference type="InterPro" id="IPR002501">
    <property type="entry name" value="PsdUridine_synth_N"/>
</dbReference>
<feature type="domain" description="tRNA pseudouridylate synthase B C-terminal" evidence="9">
    <location>
        <begin position="206"/>
        <end position="246"/>
    </location>
</feature>
<evidence type="ECO:0000259" key="7">
    <source>
        <dbReference type="Pfam" id="PF01509"/>
    </source>
</evidence>
<dbReference type="STRING" id="882082.SaccyDRAFT_1822"/>
<dbReference type="GO" id="GO:0003723">
    <property type="term" value="F:RNA binding"/>
    <property type="evidence" value="ECO:0007669"/>
    <property type="project" value="InterPro"/>
</dbReference>
<dbReference type="InterPro" id="IPR032819">
    <property type="entry name" value="TruB_C"/>
</dbReference>
<evidence type="ECO:0000256" key="6">
    <source>
        <dbReference type="SAM" id="MobiDB-lite"/>
    </source>
</evidence>
<dbReference type="Gene3D" id="2.30.130.10">
    <property type="entry name" value="PUA domain"/>
    <property type="match status" value="1"/>
</dbReference>
<sequence length="319" mass="32902">MTDRHRPPPGGEPGGSGYAAGVPVQAPPPGLLIVDKPGGMTSHDVVAKARRFLRTRRVGHAGTLDPMATGVLVLGVERATKLLGHLALDRKTYLATIALGAATTTDDAEGEITSRADVSAVAGVSDADIAAGIAALTGDILQKPSAVSAVKVNGKRAYARVRAGEEVDLPARPVTVHRFDLLATRRETDRVELDVMVDCSSGTYVRALARDLGAALGVGGHLAALRRTSVGPFTLAKARTLDEVEREPGLSLNLAEAVAAAFPRTDVDAPVAAAIRHGQRVPAAGLEGTYGVFAPDGHVLALAQDTGRTAKPVVVLDPA</sequence>
<dbReference type="SUPFAM" id="SSF88697">
    <property type="entry name" value="PUA domain-like"/>
    <property type="match status" value="1"/>
</dbReference>
<dbReference type="InterPro" id="IPR015225">
    <property type="entry name" value="tRNA_psdUridine_synth_fam2_C"/>
</dbReference>